<dbReference type="CDD" id="cd05233">
    <property type="entry name" value="SDR_c"/>
    <property type="match status" value="1"/>
</dbReference>
<evidence type="ECO:0000259" key="4">
    <source>
        <dbReference type="SMART" id="SM00822"/>
    </source>
</evidence>
<comment type="similarity">
    <text evidence="1 3">Belongs to the short-chain dehydrogenases/reductases (SDR) family.</text>
</comment>
<dbReference type="RefSeq" id="WP_110853504.1">
    <property type="nucleotide sequence ID" value="NZ_QKLZ01000015.1"/>
</dbReference>
<dbReference type="InterPro" id="IPR057326">
    <property type="entry name" value="KR_dom"/>
</dbReference>
<evidence type="ECO:0000256" key="1">
    <source>
        <dbReference type="ARBA" id="ARBA00006484"/>
    </source>
</evidence>
<dbReference type="Pfam" id="PF00106">
    <property type="entry name" value="adh_short"/>
    <property type="match status" value="1"/>
</dbReference>
<dbReference type="AlphaFoldDB" id="A0A2Y9APZ2"/>
<accession>A0A2Y9APZ2</accession>
<dbReference type="SUPFAM" id="SSF51735">
    <property type="entry name" value="NAD(P)-binding Rossmann-fold domains"/>
    <property type="match status" value="1"/>
</dbReference>
<dbReference type="EMBL" id="UETB01000015">
    <property type="protein sequence ID" value="SSA46136.1"/>
    <property type="molecule type" value="Genomic_DNA"/>
</dbReference>
<dbReference type="SMART" id="SM00822">
    <property type="entry name" value="PKS_KR"/>
    <property type="match status" value="1"/>
</dbReference>
<feature type="domain" description="Ketoreductase" evidence="4">
    <location>
        <begin position="6"/>
        <end position="190"/>
    </location>
</feature>
<evidence type="ECO:0000313" key="5">
    <source>
        <dbReference type="EMBL" id="SSA46136.1"/>
    </source>
</evidence>
<dbReference type="GO" id="GO:0016491">
    <property type="term" value="F:oxidoreductase activity"/>
    <property type="evidence" value="ECO:0007669"/>
    <property type="project" value="UniProtKB-KW"/>
</dbReference>
<dbReference type="Proteomes" id="UP000250222">
    <property type="component" value="Unassembled WGS sequence"/>
</dbReference>
<dbReference type="PANTHER" id="PTHR44196">
    <property type="entry name" value="DEHYDROGENASE/REDUCTASE SDR FAMILY MEMBER 7B"/>
    <property type="match status" value="1"/>
</dbReference>
<dbReference type="OrthoDB" id="9775296at2"/>
<reference evidence="5 6" key="1">
    <citation type="submission" date="2016-10" db="EMBL/GenBank/DDBJ databases">
        <authorList>
            <person name="Cai Z."/>
        </authorList>
    </citation>
    <scope>NUCLEOTIDE SEQUENCE [LARGE SCALE GENOMIC DNA]</scope>
    <source>
        <strain evidence="5 6">CGMCC 1.10826</strain>
    </source>
</reference>
<name>A0A2Y9APZ2_9MICO</name>
<keyword evidence="6" id="KW-1185">Reference proteome</keyword>
<dbReference type="GO" id="GO:0016020">
    <property type="term" value="C:membrane"/>
    <property type="evidence" value="ECO:0007669"/>
    <property type="project" value="TreeGrafter"/>
</dbReference>
<gene>
    <name evidence="5" type="ORF">SAMN05216184_11564</name>
</gene>
<keyword evidence="2" id="KW-0560">Oxidoreductase</keyword>
<organism evidence="5 6">
    <name type="scientific">Georgenia satyanarayanai</name>
    <dbReference type="NCBI Taxonomy" id="860221"/>
    <lineage>
        <taxon>Bacteria</taxon>
        <taxon>Bacillati</taxon>
        <taxon>Actinomycetota</taxon>
        <taxon>Actinomycetes</taxon>
        <taxon>Micrococcales</taxon>
        <taxon>Bogoriellaceae</taxon>
        <taxon>Georgenia</taxon>
    </lineage>
</organism>
<protein>
    <submittedName>
        <fullName evidence="5">Short-chain dehydrogenase</fullName>
    </submittedName>
</protein>
<dbReference type="PRINTS" id="PR00080">
    <property type="entry name" value="SDRFAMILY"/>
</dbReference>
<dbReference type="Gene3D" id="3.40.50.720">
    <property type="entry name" value="NAD(P)-binding Rossmann-like Domain"/>
    <property type="match status" value="1"/>
</dbReference>
<evidence type="ECO:0000256" key="2">
    <source>
        <dbReference type="ARBA" id="ARBA00023002"/>
    </source>
</evidence>
<dbReference type="InterPro" id="IPR002347">
    <property type="entry name" value="SDR_fam"/>
</dbReference>
<dbReference type="PRINTS" id="PR00081">
    <property type="entry name" value="GDHRDH"/>
</dbReference>
<proteinExistence type="inferred from homology"/>
<sequence length="274" mass="28208">MEIAGNVFVVTGGGNGIGRAVVLDLLARGAGVAAVDVSEAALAETAALAGNAGLFSTHVVDLADRDAVEALPEAVVAAHGQVDGVLNVAGIIQRFVPVNDLSYEEVEKVMAVNYWGVVHMCKAFLPHLLERPAASIVNVGSMGGLSPVPGQSAYGASKAAVKLFTEGLYAELLDTPVAVTVVFPGAIATNISANSGIGQARDVSETGGSAMRMTTAQEAARQIVAAVEKGSYRATIGNDARMVDLLSRLMPRRTTEMITKKMGAMLQSMAPSTT</sequence>
<dbReference type="InterPro" id="IPR036291">
    <property type="entry name" value="NAD(P)-bd_dom_sf"/>
</dbReference>
<dbReference type="PANTHER" id="PTHR44196:SF1">
    <property type="entry name" value="DEHYDROGENASE_REDUCTASE SDR FAMILY MEMBER 7B"/>
    <property type="match status" value="1"/>
</dbReference>
<evidence type="ECO:0000313" key="6">
    <source>
        <dbReference type="Proteomes" id="UP000250222"/>
    </source>
</evidence>
<evidence type="ECO:0000256" key="3">
    <source>
        <dbReference type="RuleBase" id="RU000363"/>
    </source>
</evidence>